<evidence type="ECO:0000259" key="7">
    <source>
        <dbReference type="Pfam" id="PF21365"/>
    </source>
</evidence>
<dbReference type="Pfam" id="PF01055">
    <property type="entry name" value="Glyco_hydro_31_2nd"/>
    <property type="match status" value="2"/>
</dbReference>
<proteinExistence type="inferred from homology"/>
<evidence type="ECO:0000256" key="5">
    <source>
        <dbReference type="SAM" id="Phobius"/>
    </source>
</evidence>
<comment type="caution">
    <text evidence="8">The sequence shown here is derived from an EMBL/GenBank/DDBJ whole genome shotgun (WGS) entry which is preliminary data.</text>
</comment>
<dbReference type="Gene3D" id="2.60.40.1180">
    <property type="entry name" value="Golgi alpha-mannosidase II"/>
    <property type="match status" value="1"/>
</dbReference>
<evidence type="ECO:0000256" key="3">
    <source>
        <dbReference type="ARBA" id="ARBA00023295"/>
    </source>
</evidence>
<evidence type="ECO:0000313" key="8">
    <source>
        <dbReference type="EMBL" id="CAK8688185.1"/>
    </source>
</evidence>
<dbReference type="SUPFAM" id="SSF51445">
    <property type="entry name" value="(Trans)glycosidases"/>
    <property type="match status" value="1"/>
</dbReference>
<evidence type="ECO:0000256" key="2">
    <source>
        <dbReference type="ARBA" id="ARBA00022801"/>
    </source>
</evidence>
<dbReference type="InterPro" id="IPR050985">
    <property type="entry name" value="Alpha-glycosidase_related"/>
</dbReference>
<evidence type="ECO:0000256" key="1">
    <source>
        <dbReference type="ARBA" id="ARBA00007806"/>
    </source>
</evidence>
<organism evidence="8 9">
    <name type="scientific">Clavelina lepadiformis</name>
    <name type="common">Light-bulb sea squirt</name>
    <name type="synonym">Ascidia lepadiformis</name>
    <dbReference type="NCBI Taxonomy" id="159417"/>
    <lineage>
        <taxon>Eukaryota</taxon>
        <taxon>Metazoa</taxon>
        <taxon>Chordata</taxon>
        <taxon>Tunicata</taxon>
        <taxon>Ascidiacea</taxon>
        <taxon>Aplousobranchia</taxon>
        <taxon>Clavelinidae</taxon>
        <taxon>Clavelina</taxon>
    </lineage>
</organism>
<evidence type="ECO:0000313" key="9">
    <source>
        <dbReference type="Proteomes" id="UP001642483"/>
    </source>
</evidence>
<gene>
    <name evidence="8" type="ORF">CVLEPA_LOCUS20211</name>
</gene>
<name>A0ABP0GDE5_CLALP</name>
<keyword evidence="5" id="KW-0472">Membrane</keyword>
<dbReference type="SUPFAM" id="SSF51011">
    <property type="entry name" value="Glycosyl hydrolase domain"/>
    <property type="match status" value="1"/>
</dbReference>
<sequence>MNSMDKRYVILGLSGLVLCAGIVMLGVGISYFEQSDNDVTIDRDSENYVVNFDPSLLRLTYTRSSDEKCLLSVFMGQSADGRGEMMSYPRIVQSCQESDPVCTTVTYTIGPGQAELKLSVTELSVSDVSQNVKCYETTWSSTTDDVAPVDCFPMSDYWFGGAEMYYQHWPVNSWDKFMSFYLSGDMFEDAQQFGSVLERYWLSSSGVALYVPPDVPLHLSIENQRICFKGAYGDPYKIRNEALLTHWLKYTACFGDSPQVTHDFMFKKYFKRPNALPDLRMMKSPIWSSWARYKVNINQSTILQYANEILEYNFTNSQIEIDDGYEVRYGDHTFDPVKFPNASEMIQTLHDLGFRVTTWVTPFINPRSENYNEGDVNKYFVLNGAGESGRVPWWNGIGSAIDFTDPDACDWYSGLLDDVRTRYGVDSFKFDAGEINYVTVVPNFELFTPMQNLGYYTRHYAECAFRLGYQIEVRSAWDCHHLPIFVRMMDKDSNWSEAKGLKSLIPTALTFTLLGYPYVLPDMIGGNAYEAGFHGTPLPERELFIRWLEITAFLPSMQFSYTPWQYDDVTIKLSRDYVTLHETVVFEELKKASEEYVAGKSGIGPIRPIWWVTYDDVKAFTVDDEFMVGDRYLVAPIVNNGSRSRDVYLPGPTFRDGARTILWEDKLRGGAPIAGGVTLSDYRIELEEISWWELTLK</sequence>
<keyword evidence="9" id="KW-1185">Reference proteome</keyword>
<dbReference type="EMBL" id="CAWYQH010000108">
    <property type="protein sequence ID" value="CAK8688185.1"/>
    <property type="molecule type" value="Genomic_DNA"/>
</dbReference>
<dbReference type="InterPro" id="IPR000322">
    <property type="entry name" value="Glyco_hydro_31_TIM"/>
</dbReference>
<evidence type="ECO:0000259" key="6">
    <source>
        <dbReference type="Pfam" id="PF01055"/>
    </source>
</evidence>
<dbReference type="Proteomes" id="UP001642483">
    <property type="component" value="Unassembled WGS sequence"/>
</dbReference>
<dbReference type="InterPro" id="IPR017853">
    <property type="entry name" value="GH"/>
</dbReference>
<feature type="transmembrane region" description="Helical" evidence="5">
    <location>
        <begin position="9"/>
        <end position="32"/>
    </location>
</feature>
<comment type="similarity">
    <text evidence="1 4">Belongs to the glycosyl hydrolase 31 family.</text>
</comment>
<keyword evidence="5" id="KW-1133">Transmembrane helix</keyword>
<accession>A0ABP0GDE5</accession>
<dbReference type="Gene3D" id="3.20.20.80">
    <property type="entry name" value="Glycosidases"/>
    <property type="match status" value="1"/>
</dbReference>
<feature type="domain" description="Glycoside hydrolase family 31 TIM barrel" evidence="6">
    <location>
        <begin position="290"/>
        <end position="438"/>
    </location>
</feature>
<keyword evidence="5" id="KW-0812">Transmembrane</keyword>
<dbReference type="Pfam" id="PF21365">
    <property type="entry name" value="Glyco_hydro_31_3rd"/>
    <property type="match status" value="1"/>
</dbReference>
<dbReference type="InterPro" id="IPR013780">
    <property type="entry name" value="Glyco_hydro_b"/>
</dbReference>
<dbReference type="InterPro" id="IPR048395">
    <property type="entry name" value="Glyco_hydro_31_C"/>
</dbReference>
<feature type="domain" description="Glycosyl hydrolase family 31 C-terminal" evidence="7">
    <location>
        <begin position="605"/>
        <end position="656"/>
    </location>
</feature>
<evidence type="ECO:0000256" key="4">
    <source>
        <dbReference type="RuleBase" id="RU361185"/>
    </source>
</evidence>
<keyword evidence="2 4" id="KW-0378">Hydrolase</keyword>
<feature type="domain" description="Glycoside hydrolase family 31 TIM barrel" evidence="6">
    <location>
        <begin position="494"/>
        <end position="580"/>
    </location>
</feature>
<protein>
    <submittedName>
        <fullName evidence="8">Uncharacterized protein</fullName>
    </submittedName>
</protein>
<keyword evidence="3 4" id="KW-0326">Glycosidase</keyword>
<dbReference type="PANTHER" id="PTHR43053:SF4">
    <property type="entry name" value="MYOGENESIS-REGULATING GLYCOSIDASE"/>
    <property type="match status" value="1"/>
</dbReference>
<reference evidence="8 9" key="1">
    <citation type="submission" date="2024-02" db="EMBL/GenBank/DDBJ databases">
        <authorList>
            <person name="Daric V."/>
            <person name="Darras S."/>
        </authorList>
    </citation>
    <scope>NUCLEOTIDE SEQUENCE [LARGE SCALE GENOMIC DNA]</scope>
</reference>
<dbReference type="PANTHER" id="PTHR43053">
    <property type="entry name" value="GLYCOSIDASE FAMILY 31"/>
    <property type="match status" value="1"/>
</dbReference>
<dbReference type="CDD" id="cd06592">
    <property type="entry name" value="GH31_NET37"/>
    <property type="match status" value="1"/>
</dbReference>